<dbReference type="AlphaFoldDB" id="X0ZUQ8"/>
<sequence>MVNLLKYKIIIAGSKDSGKTSLIARFCDNIFKEDMKATIGVDFKRKIITVEGSHNEISIELNIWDFGGEEKYRTLFPAYANGASAAFVLFDTTSKKSLEDIDNWIKIIDENAYPNIVKQIIATKIDLESEREVSKKGATDFCKKYDWCKEITSTSSKTGENVEEAFLYVVKEIVVKDGEITAVTSGTLLRAEGKVKDHVHEEMMDEVKAHWRDHYSINFNNYA</sequence>
<dbReference type="CDD" id="cd00154">
    <property type="entry name" value="Rab"/>
    <property type="match status" value="1"/>
</dbReference>
<dbReference type="SMART" id="SM00176">
    <property type="entry name" value="RAN"/>
    <property type="match status" value="1"/>
</dbReference>
<evidence type="ECO:0008006" key="4">
    <source>
        <dbReference type="Google" id="ProtNLM"/>
    </source>
</evidence>
<dbReference type="InterPro" id="IPR005225">
    <property type="entry name" value="Small_GTP-bd"/>
</dbReference>
<dbReference type="PANTHER" id="PTHR47977">
    <property type="entry name" value="RAS-RELATED PROTEIN RAB"/>
    <property type="match status" value="1"/>
</dbReference>
<dbReference type="InterPro" id="IPR050227">
    <property type="entry name" value="Rab"/>
</dbReference>
<dbReference type="GO" id="GO:0005525">
    <property type="term" value="F:GTP binding"/>
    <property type="evidence" value="ECO:0007669"/>
    <property type="project" value="UniProtKB-KW"/>
</dbReference>
<dbReference type="PROSITE" id="PS51419">
    <property type="entry name" value="RAB"/>
    <property type="match status" value="1"/>
</dbReference>
<dbReference type="GO" id="GO:0003924">
    <property type="term" value="F:GTPase activity"/>
    <property type="evidence" value="ECO:0007669"/>
    <property type="project" value="InterPro"/>
</dbReference>
<feature type="non-terminal residue" evidence="3">
    <location>
        <position position="223"/>
    </location>
</feature>
<dbReference type="Pfam" id="PF00071">
    <property type="entry name" value="Ras"/>
    <property type="match status" value="1"/>
</dbReference>
<dbReference type="InterPro" id="IPR001806">
    <property type="entry name" value="Small_GTPase"/>
</dbReference>
<dbReference type="PRINTS" id="PR00449">
    <property type="entry name" value="RASTRNSFRMNG"/>
</dbReference>
<protein>
    <recommendedName>
        <fullName evidence="4">GTP-binding protein</fullName>
    </recommendedName>
</protein>
<dbReference type="Gene3D" id="3.40.50.300">
    <property type="entry name" value="P-loop containing nucleotide triphosphate hydrolases"/>
    <property type="match status" value="1"/>
</dbReference>
<dbReference type="SMART" id="SM00175">
    <property type="entry name" value="RAB"/>
    <property type="match status" value="1"/>
</dbReference>
<comment type="caution">
    <text evidence="3">The sequence shown here is derived from an EMBL/GenBank/DDBJ whole genome shotgun (WGS) entry which is preliminary data.</text>
</comment>
<dbReference type="EMBL" id="BART01007682">
    <property type="protein sequence ID" value="GAG61702.1"/>
    <property type="molecule type" value="Genomic_DNA"/>
</dbReference>
<proteinExistence type="predicted"/>
<dbReference type="PROSITE" id="PS51421">
    <property type="entry name" value="RAS"/>
    <property type="match status" value="1"/>
</dbReference>
<dbReference type="NCBIfam" id="TIGR00231">
    <property type="entry name" value="small_GTP"/>
    <property type="match status" value="1"/>
</dbReference>
<dbReference type="InterPro" id="IPR027417">
    <property type="entry name" value="P-loop_NTPase"/>
</dbReference>
<evidence type="ECO:0000256" key="2">
    <source>
        <dbReference type="ARBA" id="ARBA00023134"/>
    </source>
</evidence>
<dbReference type="SMART" id="SM00174">
    <property type="entry name" value="RHO"/>
    <property type="match status" value="1"/>
</dbReference>
<dbReference type="SUPFAM" id="SSF52540">
    <property type="entry name" value="P-loop containing nucleoside triphosphate hydrolases"/>
    <property type="match status" value="1"/>
</dbReference>
<dbReference type="FunFam" id="3.40.50.300:FF:001447">
    <property type="entry name" value="Ras-related protein Rab-1B"/>
    <property type="match status" value="1"/>
</dbReference>
<keyword evidence="2" id="KW-0342">GTP-binding</keyword>
<evidence type="ECO:0000313" key="3">
    <source>
        <dbReference type="EMBL" id="GAG61702.1"/>
    </source>
</evidence>
<evidence type="ECO:0000256" key="1">
    <source>
        <dbReference type="ARBA" id="ARBA00022741"/>
    </source>
</evidence>
<reference evidence="3" key="1">
    <citation type="journal article" date="2014" name="Front. Microbiol.">
        <title>High frequency of phylogenetically diverse reductive dehalogenase-homologous genes in deep subseafloor sedimentary metagenomes.</title>
        <authorList>
            <person name="Kawai M."/>
            <person name="Futagami T."/>
            <person name="Toyoda A."/>
            <person name="Takaki Y."/>
            <person name="Nishi S."/>
            <person name="Hori S."/>
            <person name="Arai W."/>
            <person name="Tsubouchi T."/>
            <person name="Morono Y."/>
            <person name="Uchiyama I."/>
            <person name="Ito T."/>
            <person name="Fujiyama A."/>
            <person name="Inagaki F."/>
            <person name="Takami H."/>
        </authorList>
    </citation>
    <scope>NUCLEOTIDE SEQUENCE</scope>
    <source>
        <strain evidence="3">Expedition CK06-06</strain>
    </source>
</reference>
<gene>
    <name evidence="3" type="ORF">S01H4_17441</name>
</gene>
<name>X0ZUQ8_9ZZZZ</name>
<organism evidence="3">
    <name type="scientific">marine sediment metagenome</name>
    <dbReference type="NCBI Taxonomy" id="412755"/>
    <lineage>
        <taxon>unclassified sequences</taxon>
        <taxon>metagenomes</taxon>
        <taxon>ecological metagenomes</taxon>
    </lineage>
</organism>
<keyword evidence="1" id="KW-0547">Nucleotide-binding</keyword>
<accession>X0ZUQ8</accession>
<dbReference type="SMART" id="SM00173">
    <property type="entry name" value="RAS"/>
    <property type="match status" value="1"/>
</dbReference>